<comment type="caution">
    <text evidence="8">The sequence shown here is derived from an EMBL/GenBank/DDBJ whole genome shotgun (WGS) entry which is preliminary data.</text>
</comment>
<keyword evidence="3 8" id="KW-0689">Ribosomal protein</keyword>
<dbReference type="EMBL" id="JWZT01001777">
    <property type="protein sequence ID" value="KII71415.1"/>
    <property type="molecule type" value="Genomic_DNA"/>
</dbReference>
<comment type="similarity">
    <text evidence="2">Belongs to the eukaryotic ribosomal protein P1/P2 family.</text>
</comment>
<dbReference type="CDD" id="cd05833">
    <property type="entry name" value="Ribosomal_P2"/>
    <property type="match status" value="1"/>
</dbReference>
<evidence type="ECO:0000256" key="2">
    <source>
        <dbReference type="ARBA" id="ARBA00005436"/>
    </source>
</evidence>
<dbReference type="Proteomes" id="UP000031668">
    <property type="component" value="Unassembled WGS sequence"/>
</dbReference>
<gene>
    <name evidence="8" type="ORF">RF11_11521</name>
</gene>
<feature type="region of interest" description="Disordered" evidence="7">
    <location>
        <begin position="81"/>
        <end position="110"/>
    </location>
</feature>
<evidence type="ECO:0000256" key="6">
    <source>
        <dbReference type="ARBA" id="ARBA00035443"/>
    </source>
</evidence>
<dbReference type="GO" id="GO:0003735">
    <property type="term" value="F:structural constituent of ribosome"/>
    <property type="evidence" value="ECO:0007669"/>
    <property type="project" value="InterPro"/>
</dbReference>
<proteinExistence type="inferred from homology"/>
<dbReference type="PANTHER" id="PTHR21141">
    <property type="entry name" value="60S ACIDIC RIBOSOMAL PROTEIN FAMILY MEMBER"/>
    <property type="match status" value="1"/>
</dbReference>
<organism evidence="8 9">
    <name type="scientific">Thelohanellus kitauei</name>
    <name type="common">Myxosporean</name>
    <dbReference type="NCBI Taxonomy" id="669202"/>
    <lineage>
        <taxon>Eukaryota</taxon>
        <taxon>Metazoa</taxon>
        <taxon>Cnidaria</taxon>
        <taxon>Myxozoa</taxon>
        <taxon>Myxosporea</taxon>
        <taxon>Bivalvulida</taxon>
        <taxon>Platysporina</taxon>
        <taxon>Myxobolidae</taxon>
        <taxon>Thelohanellus</taxon>
    </lineage>
</organism>
<dbReference type="InterPro" id="IPR038716">
    <property type="entry name" value="P1/P2_N_sf"/>
</dbReference>
<evidence type="ECO:0000256" key="4">
    <source>
        <dbReference type="ARBA" id="ARBA00023274"/>
    </source>
</evidence>
<dbReference type="OrthoDB" id="1227494at2759"/>
<evidence type="ECO:0000256" key="5">
    <source>
        <dbReference type="ARBA" id="ARBA00035301"/>
    </source>
</evidence>
<keyword evidence="9" id="KW-1185">Reference proteome</keyword>
<reference evidence="8 9" key="1">
    <citation type="journal article" date="2014" name="Genome Biol. Evol.">
        <title>The genome of the myxosporean Thelohanellus kitauei shows adaptations to nutrient acquisition within its fish host.</title>
        <authorList>
            <person name="Yang Y."/>
            <person name="Xiong J."/>
            <person name="Zhou Z."/>
            <person name="Huo F."/>
            <person name="Miao W."/>
            <person name="Ran C."/>
            <person name="Liu Y."/>
            <person name="Zhang J."/>
            <person name="Feng J."/>
            <person name="Wang M."/>
            <person name="Wang M."/>
            <person name="Wang L."/>
            <person name="Yao B."/>
        </authorList>
    </citation>
    <scope>NUCLEOTIDE SEQUENCE [LARGE SCALE GENOMIC DNA]</scope>
    <source>
        <strain evidence="8">Wuqing</strain>
    </source>
</reference>
<keyword evidence="4" id="KW-0687">Ribonucleoprotein</keyword>
<dbReference type="Pfam" id="PF00428">
    <property type="entry name" value="Ribosomal_60s"/>
    <property type="match status" value="1"/>
</dbReference>
<dbReference type="AlphaFoldDB" id="A0A0C2N4Z5"/>
<protein>
    <recommendedName>
        <fullName evidence="5">Large ribosomal subunit protein P2</fullName>
    </recommendedName>
    <alternativeName>
        <fullName evidence="6">60S acidic ribosomal protein P2</fullName>
    </alternativeName>
</protein>
<sequence>MKYIAAYALAKLGGEENPTVLDLEMIILAGEGQFDKNQAELVVTRLKGKDIEDLIQQGKLKISSIAPAAAMSAAPVQGTKAAAVDVMPEKKQESESESSDEGGGLGSLFD</sequence>
<evidence type="ECO:0000256" key="3">
    <source>
        <dbReference type="ARBA" id="ARBA00022980"/>
    </source>
</evidence>
<dbReference type="Gene3D" id="1.10.10.1410">
    <property type="match status" value="1"/>
</dbReference>
<name>A0A0C2N4Z5_THEKT</name>
<evidence type="ECO:0000256" key="7">
    <source>
        <dbReference type="SAM" id="MobiDB-lite"/>
    </source>
</evidence>
<evidence type="ECO:0000256" key="1">
    <source>
        <dbReference type="ARBA" id="ARBA00003362"/>
    </source>
</evidence>
<evidence type="ECO:0000313" key="9">
    <source>
        <dbReference type="Proteomes" id="UP000031668"/>
    </source>
</evidence>
<feature type="compositionally biased region" description="Gly residues" evidence="7">
    <location>
        <begin position="101"/>
        <end position="110"/>
    </location>
</feature>
<dbReference type="PANTHER" id="PTHR21141:SF5">
    <property type="entry name" value="LARGE RIBOSOMAL SUBUNIT PROTEIN P2"/>
    <property type="match status" value="1"/>
</dbReference>
<dbReference type="GO" id="GO:0022625">
    <property type="term" value="C:cytosolic large ribosomal subunit"/>
    <property type="evidence" value="ECO:0007669"/>
    <property type="project" value="InterPro"/>
</dbReference>
<dbReference type="GO" id="GO:0002182">
    <property type="term" value="P:cytoplasmic translational elongation"/>
    <property type="evidence" value="ECO:0007669"/>
    <property type="project" value="InterPro"/>
</dbReference>
<dbReference type="FunFam" id="1.10.10.1410:FF:000002">
    <property type="entry name" value="60S acidic ribosomal protein P2"/>
    <property type="match status" value="1"/>
</dbReference>
<dbReference type="InterPro" id="IPR044076">
    <property type="entry name" value="Ribosomal_P2"/>
</dbReference>
<accession>A0A0C2N4Z5</accession>
<evidence type="ECO:0000313" key="8">
    <source>
        <dbReference type="EMBL" id="KII71415.1"/>
    </source>
</evidence>
<comment type="function">
    <text evidence="1">Plays an important role in the elongation step of protein synthesis.</text>
</comment>